<name>A0ABV6I395_9RHOB</name>
<dbReference type="Pfam" id="PF08795">
    <property type="entry name" value="DUF1796"/>
    <property type="match status" value="1"/>
</dbReference>
<keyword evidence="2" id="KW-1185">Reference proteome</keyword>
<evidence type="ECO:0000313" key="1">
    <source>
        <dbReference type="EMBL" id="MFC0340696.1"/>
    </source>
</evidence>
<organism evidence="1 2">
    <name type="scientific">Paracoccus niistensis</name>
    <dbReference type="NCBI Taxonomy" id="632935"/>
    <lineage>
        <taxon>Bacteria</taxon>
        <taxon>Pseudomonadati</taxon>
        <taxon>Pseudomonadota</taxon>
        <taxon>Alphaproteobacteria</taxon>
        <taxon>Rhodobacterales</taxon>
        <taxon>Paracoccaceae</taxon>
        <taxon>Paracoccus</taxon>
    </lineage>
</organism>
<reference evidence="1 2" key="1">
    <citation type="submission" date="2024-09" db="EMBL/GenBank/DDBJ databases">
        <authorList>
            <person name="Sun Q."/>
            <person name="Mori K."/>
        </authorList>
    </citation>
    <scope>NUCLEOTIDE SEQUENCE [LARGE SCALE GENOMIC DNA]</scope>
    <source>
        <strain evidence="1 2">KCTC 22789</strain>
    </source>
</reference>
<dbReference type="RefSeq" id="WP_377698354.1">
    <property type="nucleotide sequence ID" value="NZ_JBHLWE010000021.1"/>
</dbReference>
<accession>A0ABV6I395</accession>
<gene>
    <name evidence="1" type="ORF">ACFFII_07935</name>
</gene>
<dbReference type="InterPro" id="IPR014903">
    <property type="entry name" value="DUF1796"/>
</dbReference>
<protein>
    <submittedName>
        <fullName evidence="1">DUF1796 family putative cysteine peptidase</fullName>
    </submittedName>
</protein>
<dbReference type="Proteomes" id="UP001589799">
    <property type="component" value="Unassembled WGS sequence"/>
</dbReference>
<sequence length="86" mass="9796">MGNGLEPKVEFYSIGENCLGHDVLKRHGVDVQVTPFSHGRSNIDFISQLVDTGFQEMLEPEFLKYEIIYNKRVAVDFHLELTRVGA</sequence>
<proteinExistence type="predicted"/>
<dbReference type="EMBL" id="JBHLWE010000021">
    <property type="protein sequence ID" value="MFC0340696.1"/>
    <property type="molecule type" value="Genomic_DNA"/>
</dbReference>
<evidence type="ECO:0000313" key="2">
    <source>
        <dbReference type="Proteomes" id="UP001589799"/>
    </source>
</evidence>
<comment type="caution">
    <text evidence="1">The sequence shown here is derived from an EMBL/GenBank/DDBJ whole genome shotgun (WGS) entry which is preliminary data.</text>
</comment>